<evidence type="ECO:0000313" key="1">
    <source>
        <dbReference type="EMBL" id="NYH75748.1"/>
    </source>
</evidence>
<organism evidence="1 2">
    <name type="scientific">Phytopseudomonas flavescens</name>
    <dbReference type="NCBI Taxonomy" id="29435"/>
    <lineage>
        <taxon>Bacteria</taxon>
        <taxon>Pseudomonadati</taxon>
        <taxon>Pseudomonadota</taxon>
        <taxon>Gammaproteobacteria</taxon>
        <taxon>Pseudomonadales</taxon>
        <taxon>Pseudomonadaceae</taxon>
        <taxon>Phytopseudomonas</taxon>
    </lineage>
</organism>
<dbReference type="EMBL" id="JACBYV010000001">
    <property type="protein sequence ID" value="NYH75748.1"/>
    <property type="molecule type" value="Genomic_DNA"/>
</dbReference>
<dbReference type="Proteomes" id="UP000578688">
    <property type="component" value="Unassembled WGS sequence"/>
</dbReference>
<proteinExistence type="predicted"/>
<reference evidence="1 2" key="1">
    <citation type="submission" date="2020-07" db="EMBL/GenBank/DDBJ databases">
        <title>Genomic analyses of the natural microbiome of Caenorhabditis elegans.</title>
        <authorList>
            <person name="Samuel B."/>
        </authorList>
    </citation>
    <scope>NUCLEOTIDE SEQUENCE [LARGE SCALE GENOMIC DNA]</scope>
    <source>
        <strain evidence="1 2">BIGb0408</strain>
    </source>
</reference>
<dbReference type="AlphaFoldDB" id="A0A7Y9XQV0"/>
<accession>A0A7Y9XQV0</accession>
<dbReference type="RefSeq" id="WP_156152695.1">
    <property type="nucleotide sequence ID" value="NZ_JACBYV010000001.1"/>
</dbReference>
<protein>
    <submittedName>
        <fullName evidence="1">Uncharacterized protein</fullName>
    </submittedName>
</protein>
<comment type="caution">
    <text evidence="1">The sequence shown here is derived from an EMBL/GenBank/DDBJ whole genome shotgun (WGS) entry which is preliminary data.</text>
</comment>
<name>A0A7Y9XQV0_9GAMM</name>
<evidence type="ECO:0000313" key="2">
    <source>
        <dbReference type="Proteomes" id="UP000578688"/>
    </source>
</evidence>
<gene>
    <name evidence="1" type="ORF">FHR27_004358</name>
</gene>
<keyword evidence="2" id="KW-1185">Reference proteome</keyword>
<sequence length="57" mass="5973">MCLILVARRRSELARDLPATGSGSAATVEGVFAAGSLQIAGKPGSYARWAEAQLQRL</sequence>